<gene>
    <name evidence="2" type="ORF">OIU84_020636</name>
</gene>
<protein>
    <submittedName>
        <fullName evidence="2">Uncharacterized protein</fullName>
    </submittedName>
</protein>
<dbReference type="EMBL" id="JAPFFJ010000004">
    <property type="protein sequence ID" value="KAJ6429036.1"/>
    <property type="molecule type" value="Genomic_DNA"/>
</dbReference>
<name>A0AAD6KSS2_9ROSI</name>
<comment type="caution">
    <text evidence="2">The sequence shown here is derived from an EMBL/GenBank/DDBJ whole genome shotgun (WGS) entry which is preliminary data.</text>
</comment>
<evidence type="ECO:0000256" key="1">
    <source>
        <dbReference type="SAM" id="MobiDB-lite"/>
    </source>
</evidence>
<dbReference type="AlphaFoldDB" id="A0AAD6KSS2"/>
<dbReference type="Proteomes" id="UP001162972">
    <property type="component" value="Chromosome 8"/>
</dbReference>
<evidence type="ECO:0000313" key="3">
    <source>
        <dbReference type="Proteomes" id="UP001162972"/>
    </source>
</evidence>
<dbReference type="PANTHER" id="PTHR37721">
    <property type="entry name" value="OS05G0464200 PROTEIN"/>
    <property type="match status" value="1"/>
</dbReference>
<sequence length="209" mass="23504">MDLMGFRVFSWSCDEFFKASKGTFEQDKELRITVPKVSGLLTMETTSPYGRVPLHVIISKNEDKPTTESPIDCAQHYCVFTLCFTLYDNVAFITLNFQDIYTDLVQWHPSLPVILHSSSPVTFKASFLSFFIPCKHTPPIFSQIRSMDSKNGTPKEKGNASLPPRRGQIKDKIGKDLKTFIAGWAGKRSDEDGGNKTVTYLPQSGFCSE</sequence>
<reference evidence="2 3" key="1">
    <citation type="journal article" date="2023" name="Int. J. Mol. Sci.">
        <title>De Novo Assembly and Annotation of 11 Diverse Shrub Willow (Salix) Genomes Reveals Novel Gene Organization in Sex-Linked Regions.</title>
        <authorList>
            <person name="Hyden B."/>
            <person name="Feng K."/>
            <person name="Yates T.B."/>
            <person name="Jawdy S."/>
            <person name="Cereghino C."/>
            <person name="Smart L.B."/>
            <person name="Muchero W."/>
        </authorList>
    </citation>
    <scope>NUCLEOTIDE SEQUENCE [LARGE SCALE GENOMIC DNA]</scope>
    <source>
        <tissue evidence="2">Shoot tip</tissue>
    </source>
</reference>
<proteinExistence type="predicted"/>
<accession>A0AAD6KSS2</accession>
<feature type="region of interest" description="Disordered" evidence="1">
    <location>
        <begin position="145"/>
        <end position="168"/>
    </location>
</feature>
<dbReference type="PANTHER" id="PTHR37721:SF1">
    <property type="entry name" value="OS05G0464200 PROTEIN"/>
    <property type="match status" value="1"/>
</dbReference>
<keyword evidence="3" id="KW-1185">Reference proteome</keyword>
<evidence type="ECO:0000313" key="2">
    <source>
        <dbReference type="EMBL" id="KAJ6429036.1"/>
    </source>
</evidence>
<organism evidence="2 3">
    <name type="scientific">Salix udensis</name>
    <dbReference type="NCBI Taxonomy" id="889485"/>
    <lineage>
        <taxon>Eukaryota</taxon>
        <taxon>Viridiplantae</taxon>
        <taxon>Streptophyta</taxon>
        <taxon>Embryophyta</taxon>
        <taxon>Tracheophyta</taxon>
        <taxon>Spermatophyta</taxon>
        <taxon>Magnoliopsida</taxon>
        <taxon>eudicotyledons</taxon>
        <taxon>Gunneridae</taxon>
        <taxon>Pentapetalae</taxon>
        <taxon>rosids</taxon>
        <taxon>fabids</taxon>
        <taxon>Malpighiales</taxon>
        <taxon>Salicaceae</taxon>
        <taxon>Saliceae</taxon>
        <taxon>Salix</taxon>
    </lineage>
</organism>